<reference evidence="2" key="1">
    <citation type="journal article" date="2021" name="Nat. Commun.">
        <title>Genetic determinants of endophytism in the Arabidopsis root mycobiome.</title>
        <authorList>
            <person name="Mesny F."/>
            <person name="Miyauchi S."/>
            <person name="Thiergart T."/>
            <person name="Pickel B."/>
            <person name="Atanasova L."/>
            <person name="Karlsson M."/>
            <person name="Huettel B."/>
            <person name="Barry K.W."/>
            <person name="Haridas S."/>
            <person name="Chen C."/>
            <person name="Bauer D."/>
            <person name="Andreopoulos W."/>
            <person name="Pangilinan J."/>
            <person name="LaButti K."/>
            <person name="Riley R."/>
            <person name="Lipzen A."/>
            <person name="Clum A."/>
            <person name="Drula E."/>
            <person name="Henrissat B."/>
            <person name="Kohler A."/>
            <person name="Grigoriev I.V."/>
            <person name="Martin F.M."/>
            <person name="Hacquard S."/>
        </authorList>
    </citation>
    <scope>NUCLEOTIDE SEQUENCE</scope>
    <source>
        <strain evidence="2">MPI-CAGE-CH-0235</strain>
    </source>
</reference>
<evidence type="ECO:0000313" key="2">
    <source>
        <dbReference type="EMBL" id="KAH7303798.1"/>
    </source>
</evidence>
<feature type="compositionally biased region" description="Low complexity" evidence="1">
    <location>
        <begin position="18"/>
        <end position="34"/>
    </location>
</feature>
<feature type="compositionally biased region" description="Polar residues" evidence="1">
    <location>
        <begin position="61"/>
        <end position="79"/>
    </location>
</feature>
<proteinExistence type="predicted"/>
<dbReference type="PANTHER" id="PTHR35391:SF7">
    <property type="entry name" value="C2H2-TYPE DOMAIN-CONTAINING PROTEIN"/>
    <property type="match status" value="1"/>
</dbReference>
<keyword evidence="3" id="KW-1185">Reference proteome</keyword>
<feature type="compositionally biased region" description="Basic and acidic residues" evidence="1">
    <location>
        <begin position="51"/>
        <end position="60"/>
    </location>
</feature>
<name>A0A8K0SEC7_9HYPO</name>
<dbReference type="EMBL" id="JAGPNK010000028">
    <property type="protein sequence ID" value="KAH7303798.1"/>
    <property type="molecule type" value="Genomic_DNA"/>
</dbReference>
<dbReference type="AlphaFoldDB" id="A0A8K0SEC7"/>
<protein>
    <recommendedName>
        <fullName evidence="4">C2H2-type domain-containing protein</fullName>
    </recommendedName>
</protein>
<feature type="region of interest" description="Disordered" evidence="1">
    <location>
        <begin position="625"/>
        <end position="675"/>
    </location>
</feature>
<feature type="compositionally biased region" description="Polar residues" evidence="1">
    <location>
        <begin position="542"/>
        <end position="552"/>
    </location>
</feature>
<dbReference type="PANTHER" id="PTHR35391">
    <property type="entry name" value="C2H2-TYPE DOMAIN-CONTAINING PROTEIN-RELATED"/>
    <property type="match status" value="1"/>
</dbReference>
<evidence type="ECO:0000313" key="3">
    <source>
        <dbReference type="Proteomes" id="UP000813444"/>
    </source>
</evidence>
<feature type="region of interest" description="Disordered" evidence="1">
    <location>
        <begin position="542"/>
        <end position="580"/>
    </location>
</feature>
<feature type="region of interest" description="Disordered" evidence="1">
    <location>
        <begin position="1"/>
        <end position="79"/>
    </location>
</feature>
<comment type="caution">
    <text evidence="2">The sequence shown here is derived from an EMBL/GenBank/DDBJ whole genome shotgun (WGS) entry which is preliminary data.</text>
</comment>
<dbReference type="Proteomes" id="UP000813444">
    <property type="component" value="Unassembled WGS sequence"/>
</dbReference>
<dbReference type="OrthoDB" id="195446at2759"/>
<feature type="compositionally biased region" description="Basic and acidic residues" evidence="1">
    <location>
        <begin position="664"/>
        <end position="675"/>
    </location>
</feature>
<feature type="compositionally biased region" description="Acidic residues" evidence="1">
    <location>
        <begin position="625"/>
        <end position="644"/>
    </location>
</feature>
<evidence type="ECO:0000256" key="1">
    <source>
        <dbReference type="SAM" id="MobiDB-lite"/>
    </source>
</evidence>
<gene>
    <name evidence="2" type="ORF">B0I35DRAFT_155406</name>
</gene>
<organism evidence="2 3">
    <name type="scientific">Stachybotrys elegans</name>
    <dbReference type="NCBI Taxonomy" id="80388"/>
    <lineage>
        <taxon>Eukaryota</taxon>
        <taxon>Fungi</taxon>
        <taxon>Dikarya</taxon>
        <taxon>Ascomycota</taxon>
        <taxon>Pezizomycotina</taxon>
        <taxon>Sordariomycetes</taxon>
        <taxon>Hypocreomycetidae</taxon>
        <taxon>Hypocreales</taxon>
        <taxon>Stachybotryaceae</taxon>
        <taxon>Stachybotrys</taxon>
    </lineage>
</organism>
<feature type="compositionally biased region" description="Basic and acidic residues" evidence="1">
    <location>
        <begin position="559"/>
        <end position="572"/>
    </location>
</feature>
<evidence type="ECO:0008006" key="4">
    <source>
        <dbReference type="Google" id="ProtNLM"/>
    </source>
</evidence>
<sequence>MAARGTFFELQTEYDVKPSGTSSQNSPTSPTSNTDQVFPTGKSTKHARGVSFREDVKDNTKQSAQSGKMTPETSGTSQAHATIDQPILDMASECDDAFIEAIDGSEPDLRTSLEEYQKRFHAWASYLGVFSSHRSNLDRRLRLHPEIEDIVLSTLDMLLTNLVQLVPKHLRDPAAPFNTGQVALDGVRSAVVELNKLGMNIRQSSSTDLESRVKSFAVRRLQEEIRKFAPVALAAIKTLYPNAATSLHDQLCKSVVNRYAKLLYWRSHANKLGADLRPKSDIHPQEPNSDVGMTMTSQETRGKLGHVVPTGLEHWAQVRDQAIGLGESHHFYHDISATDPSTMGPLGAGKKRAFNSDARSSDASSIMLSGVGYPRPPKINEADNEAACDMCCKKFDRKQYEDERWWRQHVHQDLTPFICISQDCVDESAFSSSRDWRSHMSEQHDEEWSQRVHVSPTWYCDVCGEQSLPYSSVLQLEDHVRASHQTILEDFRSFSSSSIPRETRPLGVCPLCCNAVELPKGATLDATDNVLDGLPDITMDQSPTLVVRTNDSASKRQKVTSDDGTSHHRATSENDNIDSLVAETSQPVDPHRLSLILALSRHIAEHLQYLTFLTLRLMPHKLCEDGQEGQEDETCQSDQADGDQADGASNPLDDEQMSWGTDSSRTEEANHDSYGRPVDWRELTSLNLFGTSSSGEVDEMEGPLYEIIVTSPEGEEHLTARPSSLGFNLIAHGTVNRLTNPQVTEMADSKTIHFGDTQFSSSYCVKLTWYRPHETVVYSNEFWIVDDGALRADVLLGDRSVRDLNSNDNGVCDNPTASLSEM</sequence>
<accession>A0A8K0SEC7</accession>